<organism evidence="2">
    <name type="scientific">Rhizophora mucronata</name>
    <name type="common">Asiatic mangrove</name>
    <dbReference type="NCBI Taxonomy" id="61149"/>
    <lineage>
        <taxon>Eukaryota</taxon>
        <taxon>Viridiplantae</taxon>
        <taxon>Streptophyta</taxon>
        <taxon>Embryophyta</taxon>
        <taxon>Tracheophyta</taxon>
        <taxon>Spermatophyta</taxon>
        <taxon>Magnoliopsida</taxon>
        <taxon>eudicotyledons</taxon>
        <taxon>Gunneridae</taxon>
        <taxon>Pentapetalae</taxon>
        <taxon>rosids</taxon>
        <taxon>fabids</taxon>
        <taxon>Malpighiales</taxon>
        <taxon>Rhizophoraceae</taxon>
        <taxon>Rhizophora</taxon>
    </lineage>
</organism>
<protein>
    <submittedName>
        <fullName evidence="2">Uncharacterized protein</fullName>
    </submittedName>
</protein>
<sequence length="43" mass="4945">MVLYNVNMIIIITGLMPPIIWGVSLKREMNPVLCTWFKIVIIA</sequence>
<name>A0A2P2PQA2_RHIMU</name>
<proteinExistence type="predicted"/>
<keyword evidence="1" id="KW-1133">Transmembrane helix</keyword>
<keyword evidence="1" id="KW-0812">Transmembrane</keyword>
<evidence type="ECO:0000313" key="2">
    <source>
        <dbReference type="EMBL" id="MBX56861.1"/>
    </source>
</evidence>
<feature type="transmembrane region" description="Helical" evidence="1">
    <location>
        <begin position="6"/>
        <end position="23"/>
    </location>
</feature>
<dbReference type="EMBL" id="GGEC01076377">
    <property type="protein sequence ID" value="MBX56861.1"/>
    <property type="molecule type" value="Transcribed_RNA"/>
</dbReference>
<dbReference type="AlphaFoldDB" id="A0A2P2PQA2"/>
<keyword evidence="1" id="KW-0472">Membrane</keyword>
<reference evidence="2" key="1">
    <citation type="submission" date="2018-02" db="EMBL/GenBank/DDBJ databases">
        <title>Rhizophora mucronata_Transcriptome.</title>
        <authorList>
            <person name="Meera S.P."/>
            <person name="Sreeshan A."/>
            <person name="Augustine A."/>
        </authorList>
    </citation>
    <scope>NUCLEOTIDE SEQUENCE</scope>
    <source>
        <tissue evidence="2">Leaf</tissue>
    </source>
</reference>
<accession>A0A2P2PQA2</accession>
<evidence type="ECO:0000256" key="1">
    <source>
        <dbReference type="SAM" id="Phobius"/>
    </source>
</evidence>